<dbReference type="PANTHER" id="PTHR47425:SF2">
    <property type="entry name" value="FARB-RELATED"/>
    <property type="match status" value="1"/>
</dbReference>
<dbReference type="STRING" id="1182545.A0A072PC46"/>
<dbReference type="VEuPathDB" id="FungiDB:A1O9_05343"/>
<dbReference type="RefSeq" id="XP_013260016.1">
    <property type="nucleotide sequence ID" value="XM_013404562.1"/>
</dbReference>
<comment type="caution">
    <text evidence="1">The sequence shown here is derived from an EMBL/GenBank/DDBJ whole genome shotgun (WGS) entry which is preliminary data.</text>
</comment>
<sequence length="591" mass="67041">METSIENPEGIEDTDLFPVWNFLTQSDYNVSSSDPTQTSIDPMELETFPTSRDSSFSPIFHELTDHDQFFSVYAGGDGKGPVAAPLPNLDYHTPEGPVDEIQEILLHSAGLSALRPTYEMLGIEADVPAHSVPKHGPWKSLPANLELQLVQIYFETMHTLCPVLEELPFYQWYQVRDRKKNNNINPLSNLILRVVLFSAFAHIDLDQLEKSPYSSVPEGQKALFEQVHELYNSLRDSRQGSVELAQCACILSHWSPYDSSREVNYFWADEALRHALLGGLHLSMRPYDRIIWWCSLQRNRTLTLALRRPHKLKQYRPGRLPTVGDFGNLSALNPDVKHARLYAAHLAISLCNLSVIMNEIVLLRHNSSRWDDWRDRGDDTGSMEPIIDRIVGIDRSLNEWTAAFERTVSKFDETRIHRRTRVSSHLLRMMVHGTRASMYEQYIEKMKGGSSLQWLLNNVAVNKLKDTSSAVVCEMRKLLDNSQPQDVPLNLAAWSMTPIYVFLAQVKSPNRIHSSGAAASLEIMLRPFSPMVERFVGVRHTTGVIASIGKAYDKVIQGWDGTDHEALEVELLILGRRILREGLAFGVTVQS</sequence>
<name>A0A072PC46_9EURO</name>
<dbReference type="OrthoDB" id="4107400at2759"/>
<dbReference type="HOGENOM" id="CLU_031982_0_0_1"/>
<accession>A0A072PC46</accession>
<organism evidence="1 2">
    <name type="scientific">Exophiala aquamarina CBS 119918</name>
    <dbReference type="NCBI Taxonomy" id="1182545"/>
    <lineage>
        <taxon>Eukaryota</taxon>
        <taxon>Fungi</taxon>
        <taxon>Dikarya</taxon>
        <taxon>Ascomycota</taxon>
        <taxon>Pezizomycotina</taxon>
        <taxon>Eurotiomycetes</taxon>
        <taxon>Chaetothyriomycetidae</taxon>
        <taxon>Chaetothyriales</taxon>
        <taxon>Herpotrichiellaceae</taxon>
        <taxon>Exophiala</taxon>
    </lineage>
</organism>
<gene>
    <name evidence="1" type="ORF">A1O9_05343</name>
</gene>
<dbReference type="Proteomes" id="UP000027920">
    <property type="component" value="Unassembled WGS sequence"/>
</dbReference>
<dbReference type="InterPro" id="IPR052761">
    <property type="entry name" value="Fungal_Detox/Toxin_TFs"/>
</dbReference>
<dbReference type="EMBL" id="AMGV01000004">
    <property type="protein sequence ID" value="KEF57426.1"/>
    <property type="molecule type" value="Genomic_DNA"/>
</dbReference>
<dbReference type="GeneID" id="25280269"/>
<reference evidence="1 2" key="1">
    <citation type="submission" date="2013-03" db="EMBL/GenBank/DDBJ databases">
        <title>The Genome Sequence of Exophiala aquamarina CBS 119918.</title>
        <authorList>
            <consortium name="The Broad Institute Genomics Platform"/>
            <person name="Cuomo C."/>
            <person name="de Hoog S."/>
            <person name="Gorbushina A."/>
            <person name="Walker B."/>
            <person name="Young S.K."/>
            <person name="Zeng Q."/>
            <person name="Gargeya S."/>
            <person name="Fitzgerald M."/>
            <person name="Haas B."/>
            <person name="Abouelleil A."/>
            <person name="Allen A.W."/>
            <person name="Alvarado L."/>
            <person name="Arachchi H.M."/>
            <person name="Berlin A.M."/>
            <person name="Chapman S.B."/>
            <person name="Gainer-Dewar J."/>
            <person name="Goldberg J."/>
            <person name="Griggs A."/>
            <person name="Gujja S."/>
            <person name="Hansen M."/>
            <person name="Howarth C."/>
            <person name="Imamovic A."/>
            <person name="Ireland A."/>
            <person name="Larimer J."/>
            <person name="McCowan C."/>
            <person name="Murphy C."/>
            <person name="Pearson M."/>
            <person name="Poon T.W."/>
            <person name="Priest M."/>
            <person name="Roberts A."/>
            <person name="Saif S."/>
            <person name="Shea T."/>
            <person name="Sisk P."/>
            <person name="Sykes S."/>
            <person name="Wortman J."/>
            <person name="Nusbaum C."/>
            <person name="Birren B."/>
        </authorList>
    </citation>
    <scope>NUCLEOTIDE SEQUENCE [LARGE SCALE GENOMIC DNA]</scope>
    <source>
        <strain evidence="1 2">CBS 119918</strain>
    </source>
</reference>
<evidence type="ECO:0000313" key="1">
    <source>
        <dbReference type="EMBL" id="KEF57426.1"/>
    </source>
</evidence>
<keyword evidence="2" id="KW-1185">Reference proteome</keyword>
<evidence type="ECO:0000313" key="2">
    <source>
        <dbReference type="Proteomes" id="UP000027920"/>
    </source>
</evidence>
<proteinExistence type="predicted"/>
<evidence type="ECO:0008006" key="3">
    <source>
        <dbReference type="Google" id="ProtNLM"/>
    </source>
</evidence>
<dbReference type="CDD" id="cd12148">
    <property type="entry name" value="fungal_TF_MHR"/>
    <property type="match status" value="1"/>
</dbReference>
<protein>
    <recommendedName>
        <fullName evidence="3">Transcription factor domain-containing protein</fullName>
    </recommendedName>
</protein>
<dbReference type="AlphaFoldDB" id="A0A072PC46"/>
<dbReference type="PANTHER" id="PTHR47425">
    <property type="entry name" value="FARB-RELATED"/>
    <property type="match status" value="1"/>
</dbReference>